<dbReference type="Proteomes" id="UP000008144">
    <property type="component" value="Chromosome 12"/>
</dbReference>
<reference evidence="3" key="3">
    <citation type="submission" date="2025-08" db="UniProtKB">
        <authorList>
            <consortium name="Ensembl"/>
        </authorList>
    </citation>
    <scope>IDENTIFICATION</scope>
</reference>
<evidence type="ECO:0000259" key="2">
    <source>
        <dbReference type="SMART" id="SM00198"/>
    </source>
</evidence>
<sequence>MIENIVDIEEQTERLHPDSKDQGPTNSSVSVRKQALPNSSWSRYSCCRREVNFQIKERRISRRSREIKTGSCNWNYCPTCVDSSSECQTHSLDKCSQTSPWFTFMAVRCPRRCSICRRPQVSSTSTTVNTNLVWIRKYYRSSNPRLYMFADTSLSIRNTDWRLLTSEQRIYLYRRPNGQYRTGIYFCKTRHTGRYYKWMVRRQPCRPGWTLDFKYYAASRTQQNSQTIYVGTLGRPPWSSNISPSDVRRTSYSRAFFRAYAPTNNLIQEQPAPQRDAPRTQFQRECLASHNYFRSIHGSPPLEWDWQLQRTAQTWANVLMSISPRGPRKPNRHHHIYKTAVQWPHSNQGSRYRHRRVGENIISMVDRAPLSGNVSSLHFYMEQFDYNKSHPRTSVSGRPVGHYTMMIWKDITHIGCSYALRTLHSPGFGNYVVMYVVIHYGPGGNVASSEEEVLSTYNEQVPDPHTGTCRSPSTCDVYDTCMGFNERMTCSCQRNATNSYGRPICRGRGGCMVRCKKPTNWLHENWRFLCRGEQQCECNMNIRNGKAGAFCQ</sequence>
<feature type="compositionally biased region" description="Polar residues" evidence="1">
    <location>
        <begin position="22"/>
        <end position="34"/>
    </location>
</feature>
<reference evidence="3" key="4">
    <citation type="submission" date="2025-09" db="UniProtKB">
        <authorList>
            <consortium name="Ensembl"/>
        </authorList>
    </citation>
    <scope>IDENTIFICATION</scope>
</reference>
<dbReference type="EMBL" id="EAAA01001046">
    <property type="status" value="NOT_ANNOTATED_CDS"/>
    <property type="molecule type" value="Genomic_DNA"/>
</dbReference>
<evidence type="ECO:0000256" key="1">
    <source>
        <dbReference type="SAM" id="MobiDB-lite"/>
    </source>
</evidence>
<name>F6UVY1_CIOIN</name>
<feature type="compositionally biased region" description="Basic and acidic residues" evidence="1">
    <location>
        <begin position="11"/>
        <end position="21"/>
    </location>
</feature>
<reference evidence="3" key="2">
    <citation type="journal article" date="2008" name="Genome Biol.">
        <title>Improved genome assembly and evidence-based global gene model set for the chordate Ciona intestinalis: new insight into intron and operon populations.</title>
        <authorList>
            <person name="Satou Y."/>
            <person name="Mineta K."/>
            <person name="Ogasawara M."/>
            <person name="Sasakura Y."/>
            <person name="Shoguchi E."/>
            <person name="Ueno K."/>
            <person name="Yamada L."/>
            <person name="Matsumoto J."/>
            <person name="Wasserscheid J."/>
            <person name="Dewar K."/>
            <person name="Wiley G.B."/>
            <person name="Macmil S.L."/>
            <person name="Roe B.A."/>
            <person name="Zeller R.W."/>
            <person name="Hastings K.E."/>
            <person name="Lemaire P."/>
            <person name="Lindquist E."/>
            <person name="Endo T."/>
            <person name="Hotta K."/>
            <person name="Inaba K."/>
        </authorList>
    </citation>
    <scope>NUCLEOTIDE SEQUENCE [LARGE SCALE GENOMIC DNA]</scope>
    <source>
        <strain evidence="3">wild type</strain>
    </source>
</reference>
<evidence type="ECO:0000313" key="3">
    <source>
        <dbReference type="Ensembl" id="ENSCINP00000002897.3"/>
    </source>
</evidence>
<feature type="region of interest" description="Disordered" evidence="1">
    <location>
        <begin position="10"/>
        <end position="34"/>
    </location>
</feature>
<dbReference type="PANTHER" id="PTHR10334">
    <property type="entry name" value="CYSTEINE-RICH SECRETORY PROTEIN-RELATED"/>
    <property type="match status" value="1"/>
</dbReference>
<dbReference type="PRINTS" id="PR00837">
    <property type="entry name" value="V5TPXLIKE"/>
</dbReference>
<dbReference type="AlphaFoldDB" id="F6UVY1"/>
<dbReference type="GeneTree" id="ENSGT00940000170525"/>
<dbReference type="SMART" id="SM00198">
    <property type="entry name" value="SCP"/>
    <property type="match status" value="1"/>
</dbReference>
<dbReference type="Pfam" id="PF00188">
    <property type="entry name" value="CAP"/>
    <property type="match status" value="1"/>
</dbReference>
<proteinExistence type="predicted"/>
<organism evidence="3 4">
    <name type="scientific">Ciona intestinalis</name>
    <name type="common">Transparent sea squirt</name>
    <name type="synonym">Ascidia intestinalis</name>
    <dbReference type="NCBI Taxonomy" id="7719"/>
    <lineage>
        <taxon>Eukaryota</taxon>
        <taxon>Metazoa</taxon>
        <taxon>Chordata</taxon>
        <taxon>Tunicata</taxon>
        <taxon>Ascidiacea</taxon>
        <taxon>Phlebobranchia</taxon>
        <taxon>Cionidae</taxon>
        <taxon>Ciona</taxon>
    </lineage>
</organism>
<dbReference type="InParanoid" id="F6UVY1"/>
<dbReference type="Ensembl" id="ENSCINT00000002897.3">
    <property type="protein sequence ID" value="ENSCINP00000002897.3"/>
    <property type="gene ID" value="ENSCING00000014068.2"/>
</dbReference>
<dbReference type="Pfam" id="PF22894">
    <property type="entry name" value="DUF7023"/>
    <property type="match status" value="1"/>
</dbReference>
<feature type="domain" description="SCP" evidence="2">
    <location>
        <begin position="281"/>
        <end position="448"/>
    </location>
</feature>
<dbReference type="HOGENOM" id="CLU_493427_0_0_1"/>
<evidence type="ECO:0000313" key="4">
    <source>
        <dbReference type="Proteomes" id="UP000008144"/>
    </source>
</evidence>
<reference evidence="4" key="1">
    <citation type="journal article" date="2002" name="Science">
        <title>The draft genome of Ciona intestinalis: insights into chordate and vertebrate origins.</title>
        <authorList>
            <person name="Dehal P."/>
            <person name="Satou Y."/>
            <person name="Campbell R.K."/>
            <person name="Chapman J."/>
            <person name="Degnan B."/>
            <person name="De Tomaso A."/>
            <person name="Davidson B."/>
            <person name="Di Gregorio A."/>
            <person name="Gelpke M."/>
            <person name="Goodstein D.M."/>
            <person name="Harafuji N."/>
            <person name="Hastings K.E."/>
            <person name="Ho I."/>
            <person name="Hotta K."/>
            <person name="Huang W."/>
            <person name="Kawashima T."/>
            <person name="Lemaire P."/>
            <person name="Martinez D."/>
            <person name="Meinertzhagen I.A."/>
            <person name="Necula S."/>
            <person name="Nonaka M."/>
            <person name="Putnam N."/>
            <person name="Rash S."/>
            <person name="Saiga H."/>
            <person name="Satake M."/>
            <person name="Terry A."/>
            <person name="Yamada L."/>
            <person name="Wang H.G."/>
            <person name="Awazu S."/>
            <person name="Azumi K."/>
            <person name="Boore J."/>
            <person name="Branno M."/>
            <person name="Chin-Bow S."/>
            <person name="DeSantis R."/>
            <person name="Doyle S."/>
            <person name="Francino P."/>
            <person name="Keys D.N."/>
            <person name="Haga S."/>
            <person name="Hayashi H."/>
            <person name="Hino K."/>
            <person name="Imai K.S."/>
            <person name="Inaba K."/>
            <person name="Kano S."/>
            <person name="Kobayashi K."/>
            <person name="Kobayashi M."/>
            <person name="Lee B.I."/>
            <person name="Makabe K.W."/>
            <person name="Manohar C."/>
            <person name="Matassi G."/>
            <person name="Medina M."/>
            <person name="Mochizuki Y."/>
            <person name="Mount S."/>
            <person name="Morishita T."/>
            <person name="Miura S."/>
            <person name="Nakayama A."/>
            <person name="Nishizaka S."/>
            <person name="Nomoto H."/>
            <person name="Ohta F."/>
            <person name="Oishi K."/>
            <person name="Rigoutsos I."/>
            <person name="Sano M."/>
            <person name="Sasaki A."/>
            <person name="Sasakura Y."/>
            <person name="Shoguchi E."/>
            <person name="Shin-i T."/>
            <person name="Spagnuolo A."/>
            <person name="Stainier D."/>
            <person name="Suzuki M.M."/>
            <person name="Tassy O."/>
            <person name="Takatori N."/>
            <person name="Tokuoka M."/>
            <person name="Yagi K."/>
            <person name="Yoshizaki F."/>
            <person name="Wada S."/>
            <person name="Zhang C."/>
            <person name="Hyatt P.D."/>
            <person name="Larimer F."/>
            <person name="Detter C."/>
            <person name="Doggett N."/>
            <person name="Glavina T."/>
            <person name="Hawkins T."/>
            <person name="Richardson P."/>
            <person name="Lucas S."/>
            <person name="Kohara Y."/>
            <person name="Levine M."/>
            <person name="Satoh N."/>
            <person name="Rokhsar D.S."/>
        </authorList>
    </citation>
    <scope>NUCLEOTIDE SEQUENCE [LARGE SCALE GENOMIC DNA]</scope>
</reference>
<dbReference type="InterPro" id="IPR035940">
    <property type="entry name" value="CAP_sf"/>
</dbReference>
<dbReference type="InterPro" id="IPR053954">
    <property type="entry name" value="DUF7023"/>
</dbReference>
<dbReference type="GO" id="GO:0005615">
    <property type="term" value="C:extracellular space"/>
    <property type="evidence" value="ECO:0000318"/>
    <property type="project" value="GO_Central"/>
</dbReference>
<gene>
    <name evidence="3" type="primary">LOC100180010</name>
</gene>
<dbReference type="Gene3D" id="3.40.33.10">
    <property type="entry name" value="CAP"/>
    <property type="match status" value="1"/>
</dbReference>
<dbReference type="InterPro" id="IPR001283">
    <property type="entry name" value="CRISP-related"/>
</dbReference>
<keyword evidence="4" id="KW-1185">Reference proteome</keyword>
<protein>
    <submittedName>
        <fullName evidence="3">Uncharacterized LOC100180010</fullName>
    </submittedName>
</protein>
<dbReference type="InterPro" id="IPR014044">
    <property type="entry name" value="CAP_dom"/>
</dbReference>
<dbReference type="SUPFAM" id="SSF55797">
    <property type="entry name" value="PR-1-like"/>
    <property type="match status" value="1"/>
</dbReference>
<accession>F6UVY1</accession>